<organism evidence="2 3">
    <name type="scientific">Mycena rosella</name>
    <name type="common">Pink bonnet</name>
    <name type="synonym">Agaricus rosellus</name>
    <dbReference type="NCBI Taxonomy" id="1033263"/>
    <lineage>
        <taxon>Eukaryota</taxon>
        <taxon>Fungi</taxon>
        <taxon>Dikarya</taxon>
        <taxon>Basidiomycota</taxon>
        <taxon>Agaricomycotina</taxon>
        <taxon>Agaricomycetes</taxon>
        <taxon>Agaricomycetidae</taxon>
        <taxon>Agaricales</taxon>
        <taxon>Marasmiineae</taxon>
        <taxon>Mycenaceae</taxon>
        <taxon>Mycena</taxon>
    </lineage>
</organism>
<dbReference type="EMBL" id="JARKIE010000124">
    <property type="protein sequence ID" value="KAJ7680054.1"/>
    <property type="molecule type" value="Genomic_DNA"/>
</dbReference>
<accession>A0AAD7GBX1</accession>
<protein>
    <submittedName>
        <fullName evidence="2">Uncharacterized protein</fullName>
    </submittedName>
</protein>
<evidence type="ECO:0000256" key="1">
    <source>
        <dbReference type="SAM" id="MobiDB-lite"/>
    </source>
</evidence>
<keyword evidence="3" id="KW-1185">Reference proteome</keyword>
<comment type="caution">
    <text evidence="2">The sequence shown here is derived from an EMBL/GenBank/DDBJ whole genome shotgun (WGS) entry which is preliminary data.</text>
</comment>
<dbReference type="AlphaFoldDB" id="A0AAD7GBX1"/>
<proteinExistence type="predicted"/>
<gene>
    <name evidence="2" type="ORF">B0H17DRAFT_74584</name>
</gene>
<evidence type="ECO:0000313" key="3">
    <source>
        <dbReference type="Proteomes" id="UP001221757"/>
    </source>
</evidence>
<feature type="region of interest" description="Disordered" evidence="1">
    <location>
        <begin position="1"/>
        <end position="21"/>
    </location>
</feature>
<name>A0AAD7GBX1_MYCRO</name>
<evidence type="ECO:0000313" key="2">
    <source>
        <dbReference type="EMBL" id="KAJ7680054.1"/>
    </source>
</evidence>
<sequence length="150" mass="17028">MIIPFYPPDRSPSNPRTRSHSPTVVWMKWQAQVPAPQQESSPYSDASSSAGLPPPAISDGRSKGYLHSDLSLGVHAALTVAFLFVFDSIPRLFYLHLLLRIPSLYFSRVTRIFEDARLSLPDIKRMARARAEQWNFGGIPRKTTRFHLCF</sequence>
<feature type="region of interest" description="Disordered" evidence="1">
    <location>
        <begin position="33"/>
        <end position="56"/>
    </location>
</feature>
<feature type="compositionally biased region" description="Low complexity" evidence="1">
    <location>
        <begin position="40"/>
        <end position="49"/>
    </location>
</feature>
<dbReference type="Proteomes" id="UP001221757">
    <property type="component" value="Unassembled WGS sequence"/>
</dbReference>
<feature type="compositionally biased region" description="Polar residues" evidence="1">
    <location>
        <begin position="11"/>
        <end position="21"/>
    </location>
</feature>
<feature type="compositionally biased region" description="Pro residues" evidence="1">
    <location>
        <begin position="1"/>
        <end position="10"/>
    </location>
</feature>
<reference evidence="2" key="1">
    <citation type="submission" date="2023-03" db="EMBL/GenBank/DDBJ databases">
        <title>Massive genome expansion in bonnet fungi (Mycena s.s.) driven by repeated elements and novel gene families across ecological guilds.</title>
        <authorList>
            <consortium name="Lawrence Berkeley National Laboratory"/>
            <person name="Harder C.B."/>
            <person name="Miyauchi S."/>
            <person name="Viragh M."/>
            <person name="Kuo A."/>
            <person name="Thoen E."/>
            <person name="Andreopoulos B."/>
            <person name="Lu D."/>
            <person name="Skrede I."/>
            <person name="Drula E."/>
            <person name="Henrissat B."/>
            <person name="Morin E."/>
            <person name="Kohler A."/>
            <person name="Barry K."/>
            <person name="LaButti K."/>
            <person name="Morin E."/>
            <person name="Salamov A."/>
            <person name="Lipzen A."/>
            <person name="Mereny Z."/>
            <person name="Hegedus B."/>
            <person name="Baldrian P."/>
            <person name="Stursova M."/>
            <person name="Weitz H."/>
            <person name="Taylor A."/>
            <person name="Grigoriev I.V."/>
            <person name="Nagy L.G."/>
            <person name="Martin F."/>
            <person name="Kauserud H."/>
        </authorList>
    </citation>
    <scope>NUCLEOTIDE SEQUENCE</scope>
    <source>
        <strain evidence="2">CBHHK067</strain>
    </source>
</reference>